<feature type="compositionally biased region" description="Low complexity" evidence="10">
    <location>
        <begin position="768"/>
        <end position="784"/>
    </location>
</feature>
<keyword evidence="6 9" id="KW-0067">ATP-binding</keyword>
<dbReference type="GO" id="GO:0000245">
    <property type="term" value="P:spliceosomal complex assembly"/>
    <property type="evidence" value="ECO:0007669"/>
    <property type="project" value="TreeGrafter"/>
</dbReference>
<dbReference type="InterPro" id="IPR017441">
    <property type="entry name" value="Protein_kinase_ATP_BS"/>
</dbReference>
<proteinExistence type="predicted"/>
<sequence>MPSKQAGCSSAESEAKYHHLQHQRPGGSPSFSPCRQSSLATPVNQFQRHHQQQQQQQQQQSLLYDSPPQNRALPTSQPSSLTMYKVSPITRENSNEMSTFNPHLPYRSMAPSHSRFFDPGTHGSPSDSSHRNVGPGVVPFSSSSPLPFRRVISSPQSSELLHSQGGLHATKKGLHEPCGVPAAEAVHTSTTAELGFTAVRKSGSLQHAGGSPKWTRRYRSGMTSASVAEMSSSYPSKPTQGTMLASSLTPDGNRLHVSAPRSSDPLPQRQPQQISLGVSRGAPTAVAGWSSRAVSGAATSAVSARRSTSPSSTSSSLTILQRKQPDNLFPAVNSSLEGQLPPSSSHPSLDPTRQVQPRSVQHPPLLSQRFECPTGSPPSPPHTSVAPVSPSPLREPAPLTALPSYISGASSPSDSRVTGSAGQRASPQPPPRAASVDSSNGPLSFGSEPSSSEASSSFPPPPLQQRSPAMYGVIGLPYARADAAAGQAASASDRNSNVNTNATPAVAPPFTQFHAIPLSSTKASDVAKLGSPLPQPEQQQQQQQVEQGDGSHHYHLHHSAMEASSPPVDDIDSAAAATVASSGAGTPITAHLCTSSSVVSAQYRKSIARSGPGSNKSSTNTDFCAAVNASHDRFQAVPAVPVLGQTTNSARITPLSPPPQHSNRGDEDKIRPGEKEDLQRSERQPPPPPPNTSVTFAAVMATRARSHVSAAAPTAVAASVLETVHKPEQRVSNTSTSSVAVGETGKMSPKLTADTVLPVAVQEEELRFSSSTTDTTERSSSNRRPQANAAATSSTAGDFSGIVVRQRREWTKQQSQRQSPLRAGYPGKPTIPLLTGYSFVSSRAHLQQYIDQWRDRFEEDKNAYKEGGYLSVVPGKIVHSRYVLIQKLGWGEFSTVWLAYDTKHATLGRGATQAFVAVKAAKCRSSVQEATHYEVSLLRYIEARLPPHAAVTNIIDCFDVQGDFGTHTCMVMPLCGPNLLSIIDRLKGQRGRRSADDLRLVKEILFSILVSLHELSVLNVMHTDIKPENVLCCAVDTKLMNSMEKFCSYNKDRSHMISTDEFHEAMAQRTSDHLVCLVDFGLSALLEPPGSAAKWTALCPNVRPFLLAPLMRCKRNFNVTKSGVMENLRGTLIQTREYRAPEVLLGLDFTCTTDVWSVGCMAFELITGNFLMDPKKKTRNAGEMDVEHLAMMMQLIGPLPPEITDVRVHNNDYYEAEIRGASLPRRTTRPPPPFLHRFVDKDGNFIYASRYRAYPRRNLEMELEPYLNFREARLAANFILSCLCCYDPKNRLSAKKLLGHPWFQNIGMPSKDKNGCV</sequence>
<keyword evidence="5" id="KW-0418">Kinase</keyword>
<dbReference type="Proteomes" id="UP000038009">
    <property type="component" value="Unassembled WGS sequence"/>
</dbReference>
<feature type="compositionally biased region" description="Polar residues" evidence="10">
    <location>
        <begin position="90"/>
        <end position="101"/>
    </location>
</feature>
<feature type="region of interest" description="Disordered" evidence="10">
    <location>
        <begin position="522"/>
        <end position="554"/>
    </location>
</feature>
<dbReference type="SUPFAM" id="SSF56112">
    <property type="entry name" value="Protein kinase-like (PK-like)"/>
    <property type="match status" value="1"/>
</dbReference>
<feature type="compositionally biased region" description="Low complexity" evidence="10">
    <location>
        <begin position="300"/>
        <end position="316"/>
    </location>
</feature>
<organism evidence="12 13">
    <name type="scientific">Leptomonas seymouri</name>
    <dbReference type="NCBI Taxonomy" id="5684"/>
    <lineage>
        <taxon>Eukaryota</taxon>
        <taxon>Discoba</taxon>
        <taxon>Euglenozoa</taxon>
        <taxon>Kinetoplastea</taxon>
        <taxon>Metakinetoplastina</taxon>
        <taxon>Trypanosomatida</taxon>
        <taxon>Trypanosomatidae</taxon>
        <taxon>Leishmaniinae</taxon>
        <taxon>Leptomonas</taxon>
    </lineage>
</organism>
<evidence type="ECO:0000256" key="5">
    <source>
        <dbReference type="ARBA" id="ARBA00022777"/>
    </source>
</evidence>
<evidence type="ECO:0000256" key="1">
    <source>
        <dbReference type="ARBA" id="ARBA00012513"/>
    </source>
</evidence>
<dbReference type="FunFam" id="3.30.200.20:FF:000955">
    <property type="entry name" value="Protein kinase, putative"/>
    <property type="match status" value="1"/>
</dbReference>
<dbReference type="OrthoDB" id="2649at2759"/>
<dbReference type="PROSITE" id="PS00107">
    <property type="entry name" value="PROTEIN_KINASE_ATP"/>
    <property type="match status" value="1"/>
</dbReference>
<dbReference type="InterPro" id="IPR051334">
    <property type="entry name" value="SRPK"/>
</dbReference>
<name>A0A0N1PCG0_LEPSE</name>
<dbReference type="OMA" id="ELWTGEM"/>
<dbReference type="SMART" id="SM00220">
    <property type="entry name" value="S_TKc"/>
    <property type="match status" value="1"/>
</dbReference>
<feature type="region of interest" description="Disordered" evidence="10">
    <location>
        <begin position="229"/>
        <end position="280"/>
    </location>
</feature>
<evidence type="ECO:0000256" key="7">
    <source>
        <dbReference type="ARBA" id="ARBA00047899"/>
    </source>
</evidence>
<dbReference type="Pfam" id="PF00069">
    <property type="entry name" value="Pkinase"/>
    <property type="match status" value="1"/>
</dbReference>
<evidence type="ECO:0000256" key="3">
    <source>
        <dbReference type="ARBA" id="ARBA00022679"/>
    </source>
</evidence>
<dbReference type="GO" id="GO:0005524">
    <property type="term" value="F:ATP binding"/>
    <property type="evidence" value="ECO:0007669"/>
    <property type="project" value="UniProtKB-UniRule"/>
</dbReference>
<keyword evidence="13" id="KW-1185">Reference proteome</keyword>
<feature type="compositionally biased region" description="Polar residues" evidence="10">
    <location>
        <begin position="1"/>
        <end position="12"/>
    </location>
</feature>
<dbReference type="InterPro" id="IPR011009">
    <property type="entry name" value="Kinase-like_dom_sf"/>
</dbReference>
<feature type="compositionally biased region" description="Basic and acidic residues" evidence="10">
    <location>
        <begin position="663"/>
        <end position="683"/>
    </location>
</feature>
<dbReference type="GO" id="GO:0004674">
    <property type="term" value="F:protein serine/threonine kinase activity"/>
    <property type="evidence" value="ECO:0007669"/>
    <property type="project" value="UniProtKB-KW"/>
</dbReference>
<feature type="compositionally biased region" description="Polar residues" evidence="10">
    <location>
        <begin position="229"/>
        <end position="250"/>
    </location>
</feature>
<feature type="domain" description="Protein kinase" evidence="11">
    <location>
        <begin position="882"/>
        <end position="1303"/>
    </location>
</feature>
<feature type="binding site" evidence="9">
    <location>
        <position position="919"/>
    </location>
    <ligand>
        <name>ATP</name>
        <dbReference type="ChEBI" id="CHEBI:30616"/>
    </ligand>
</feature>
<reference evidence="12 13" key="1">
    <citation type="journal article" date="2015" name="PLoS Pathog.">
        <title>Leptomonas seymouri: Adaptations to the Dixenous Life Cycle Analyzed by Genome Sequencing, Transcriptome Profiling and Co-infection with Leishmania donovani.</title>
        <authorList>
            <person name="Kraeva N."/>
            <person name="Butenko A."/>
            <person name="Hlavacova J."/>
            <person name="Kostygov A."/>
            <person name="Myskova J."/>
            <person name="Grybchuk D."/>
            <person name="Lestinova T."/>
            <person name="Votypka J."/>
            <person name="Volf P."/>
            <person name="Opperdoes F."/>
            <person name="Flegontov P."/>
            <person name="Lukes J."/>
            <person name="Yurchenko V."/>
        </authorList>
    </citation>
    <scope>NUCLEOTIDE SEQUENCE [LARGE SCALE GENOMIC DNA]</scope>
    <source>
        <strain evidence="12 13">ATCC 30220</strain>
    </source>
</reference>
<accession>A0A0N1PCG0</accession>
<keyword evidence="4 9" id="KW-0547">Nucleotide-binding</keyword>
<keyword evidence="3" id="KW-0808">Transferase</keyword>
<gene>
    <name evidence="12" type="ORF">ABL78_3695</name>
</gene>
<evidence type="ECO:0000313" key="12">
    <source>
        <dbReference type="EMBL" id="KPI87225.1"/>
    </source>
</evidence>
<feature type="compositionally biased region" description="Polar residues" evidence="10">
    <location>
        <begin position="61"/>
        <end position="82"/>
    </location>
</feature>
<dbReference type="EC" id="2.7.11.1" evidence="1"/>
<comment type="catalytic activity">
    <reaction evidence="7">
        <text>L-threonyl-[protein] + ATP = O-phospho-L-threonyl-[protein] + ADP + H(+)</text>
        <dbReference type="Rhea" id="RHEA:46608"/>
        <dbReference type="Rhea" id="RHEA-COMP:11060"/>
        <dbReference type="Rhea" id="RHEA-COMP:11605"/>
        <dbReference type="ChEBI" id="CHEBI:15378"/>
        <dbReference type="ChEBI" id="CHEBI:30013"/>
        <dbReference type="ChEBI" id="CHEBI:30616"/>
        <dbReference type="ChEBI" id="CHEBI:61977"/>
        <dbReference type="ChEBI" id="CHEBI:456216"/>
        <dbReference type="EC" id="2.7.11.1"/>
    </reaction>
</comment>
<feature type="compositionally biased region" description="Low complexity" evidence="10">
    <location>
        <begin position="133"/>
        <end position="146"/>
    </location>
</feature>
<dbReference type="PANTHER" id="PTHR47634:SF9">
    <property type="entry name" value="PROTEIN KINASE DOMAIN-CONTAINING PROTEIN-RELATED"/>
    <property type="match status" value="1"/>
</dbReference>
<dbReference type="Gene3D" id="1.10.510.10">
    <property type="entry name" value="Transferase(Phosphotransferase) domain 1"/>
    <property type="match status" value="2"/>
</dbReference>
<evidence type="ECO:0000256" key="8">
    <source>
        <dbReference type="ARBA" id="ARBA00048679"/>
    </source>
</evidence>
<dbReference type="PROSITE" id="PS50011">
    <property type="entry name" value="PROTEIN_KINASE_DOM"/>
    <property type="match status" value="1"/>
</dbReference>
<dbReference type="PROSITE" id="PS00108">
    <property type="entry name" value="PROTEIN_KINASE_ST"/>
    <property type="match status" value="1"/>
</dbReference>
<comment type="catalytic activity">
    <reaction evidence="8">
        <text>L-seryl-[protein] + ATP = O-phospho-L-seryl-[protein] + ADP + H(+)</text>
        <dbReference type="Rhea" id="RHEA:17989"/>
        <dbReference type="Rhea" id="RHEA-COMP:9863"/>
        <dbReference type="Rhea" id="RHEA-COMP:11604"/>
        <dbReference type="ChEBI" id="CHEBI:15378"/>
        <dbReference type="ChEBI" id="CHEBI:29999"/>
        <dbReference type="ChEBI" id="CHEBI:30616"/>
        <dbReference type="ChEBI" id="CHEBI:83421"/>
        <dbReference type="ChEBI" id="CHEBI:456216"/>
        <dbReference type="EC" id="2.7.11.1"/>
    </reaction>
</comment>
<dbReference type="VEuPathDB" id="TriTrypDB:Lsey_0097_0120"/>
<dbReference type="GO" id="GO:0050684">
    <property type="term" value="P:regulation of mRNA processing"/>
    <property type="evidence" value="ECO:0007669"/>
    <property type="project" value="TreeGrafter"/>
</dbReference>
<feature type="compositionally biased region" description="Polar residues" evidence="10">
    <location>
        <begin position="407"/>
        <end position="418"/>
    </location>
</feature>
<dbReference type="InterPro" id="IPR008271">
    <property type="entry name" value="Ser/Thr_kinase_AS"/>
</dbReference>
<keyword evidence="2" id="KW-0723">Serine/threonine-protein kinase</keyword>
<evidence type="ECO:0000256" key="10">
    <source>
        <dbReference type="SAM" id="MobiDB-lite"/>
    </source>
</evidence>
<dbReference type="Gene3D" id="3.30.200.20">
    <property type="entry name" value="Phosphorylase Kinase, domain 1"/>
    <property type="match status" value="1"/>
</dbReference>
<evidence type="ECO:0000259" key="11">
    <source>
        <dbReference type="PROSITE" id="PS50011"/>
    </source>
</evidence>
<feature type="region of interest" description="Disordered" evidence="10">
    <location>
        <begin position="1"/>
        <end position="146"/>
    </location>
</feature>
<comment type="caution">
    <text evidence="12">The sequence shown here is derived from an EMBL/GenBank/DDBJ whole genome shotgun (WGS) entry which is preliminary data.</text>
</comment>
<feature type="compositionally biased region" description="Low complexity" evidence="10">
    <location>
        <begin position="340"/>
        <end position="351"/>
    </location>
</feature>
<evidence type="ECO:0000256" key="6">
    <source>
        <dbReference type="ARBA" id="ARBA00022840"/>
    </source>
</evidence>
<feature type="region of interest" description="Disordered" evidence="10">
    <location>
        <begin position="649"/>
        <end position="694"/>
    </location>
</feature>
<protein>
    <recommendedName>
        <fullName evidence="1">non-specific serine/threonine protein kinase</fullName>
        <ecNumber evidence="1">2.7.11.1</ecNumber>
    </recommendedName>
</protein>
<evidence type="ECO:0000313" key="13">
    <source>
        <dbReference type="Proteomes" id="UP000038009"/>
    </source>
</evidence>
<evidence type="ECO:0000256" key="9">
    <source>
        <dbReference type="PROSITE-ProRule" id="PRU10141"/>
    </source>
</evidence>
<evidence type="ECO:0000256" key="4">
    <source>
        <dbReference type="ARBA" id="ARBA00022741"/>
    </source>
</evidence>
<feature type="compositionally biased region" description="Low complexity" evidence="10">
    <location>
        <begin position="441"/>
        <end position="457"/>
    </location>
</feature>
<feature type="compositionally biased region" description="Low complexity" evidence="10">
    <location>
        <begin position="536"/>
        <end position="547"/>
    </location>
</feature>
<evidence type="ECO:0000256" key="2">
    <source>
        <dbReference type="ARBA" id="ARBA00022527"/>
    </source>
</evidence>
<dbReference type="PANTHER" id="PTHR47634">
    <property type="entry name" value="PROTEIN KINASE DOMAIN-CONTAINING PROTEIN-RELATED"/>
    <property type="match status" value="1"/>
</dbReference>
<dbReference type="InterPro" id="IPR000719">
    <property type="entry name" value="Prot_kinase_dom"/>
</dbReference>
<feature type="region of interest" description="Disordered" evidence="10">
    <location>
        <begin position="300"/>
        <end position="468"/>
    </location>
</feature>
<feature type="region of interest" description="Disordered" evidence="10">
    <location>
        <begin position="764"/>
        <end position="795"/>
    </location>
</feature>
<dbReference type="EMBL" id="LJSK01000097">
    <property type="protein sequence ID" value="KPI87225.1"/>
    <property type="molecule type" value="Genomic_DNA"/>
</dbReference>
<feature type="compositionally biased region" description="Polar residues" evidence="10">
    <location>
        <begin position="29"/>
        <end position="44"/>
    </location>
</feature>